<dbReference type="CDD" id="cd02022">
    <property type="entry name" value="DPCK"/>
    <property type="match status" value="1"/>
</dbReference>
<comment type="subcellular location">
    <subcellularLocation>
        <location evidence="8">Cytoplasm</location>
    </subcellularLocation>
</comment>
<dbReference type="GO" id="GO:0015937">
    <property type="term" value="P:coenzyme A biosynthetic process"/>
    <property type="evidence" value="ECO:0007669"/>
    <property type="project" value="UniProtKB-UniRule"/>
</dbReference>
<dbReference type="Pfam" id="PF01121">
    <property type="entry name" value="CoaE"/>
    <property type="match status" value="1"/>
</dbReference>
<dbReference type="HAMAP" id="MF_00376">
    <property type="entry name" value="Dephospho_CoA_kinase"/>
    <property type="match status" value="1"/>
</dbReference>
<evidence type="ECO:0000256" key="2">
    <source>
        <dbReference type="ARBA" id="ARBA00022490"/>
    </source>
</evidence>
<evidence type="ECO:0000256" key="4">
    <source>
        <dbReference type="ARBA" id="ARBA00022741"/>
    </source>
</evidence>
<comment type="catalytic activity">
    <reaction evidence="8">
        <text>3'-dephospho-CoA + ATP = ADP + CoA + H(+)</text>
        <dbReference type="Rhea" id="RHEA:18245"/>
        <dbReference type="ChEBI" id="CHEBI:15378"/>
        <dbReference type="ChEBI" id="CHEBI:30616"/>
        <dbReference type="ChEBI" id="CHEBI:57287"/>
        <dbReference type="ChEBI" id="CHEBI:57328"/>
        <dbReference type="ChEBI" id="CHEBI:456216"/>
        <dbReference type="EC" id="2.7.1.24"/>
    </reaction>
</comment>
<dbReference type="InterPro" id="IPR001977">
    <property type="entry name" value="Depp_CoAkinase"/>
</dbReference>
<feature type="binding site" evidence="8">
    <location>
        <begin position="12"/>
        <end position="17"/>
    </location>
    <ligand>
        <name>ATP</name>
        <dbReference type="ChEBI" id="CHEBI:30616"/>
    </ligand>
</feature>
<evidence type="ECO:0000256" key="3">
    <source>
        <dbReference type="ARBA" id="ARBA00022679"/>
    </source>
</evidence>
<evidence type="ECO:0000256" key="8">
    <source>
        <dbReference type="HAMAP-Rule" id="MF_00376"/>
    </source>
</evidence>
<keyword evidence="2 8" id="KW-0963">Cytoplasm</keyword>
<evidence type="ECO:0000256" key="6">
    <source>
        <dbReference type="ARBA" id="ARBA00022840"/>
    </source>
</evidence>
<dbReference type="PROSITE" id="PS51219">
    <property type="entry name" value="DPCK"/>
    <property type="match status" value="1"/>
</dbReference>
<keyword evidence="7 8" id="KW-0173">Coenzyme A biosynthesis</keyword>
<dbReference type="OrthoDB" id="9812943at2"/>
<keyword evidence="4 8" id="KW-0547">Nucleotide-binding</keyword>
<dbReference type="EMBL" id="MSAG01000007">
    <property type="protein sequence ID" value="PUX24767.1"/>
    <property type="molecule type" value="Genomic_DNA"/>
</dbReference>
<dbReference type="RefSeq" id="WP_007768399.1">
    <property type="nucleotide sequence ID" value="NZ_CP187984.1"/>
</dbReference>
<dbReference type="UniPathway" id="UPA00241">
    <property type="reaction ID" value="UER00356"/>
</dbReference>
<dbReference type="GO" id="GO:0005524">
    <property type="term" value="F:ATP binding"/>
    <property type="evidence" value="ECO:0007669"/>
    <property type="project" value="UniProtKB-UniRule"/>
</dbReference>
<keyword evidence="3 8" id="KW-0808">Transferase</keyword>
<dbReference type="GO" id="GO:0005737">
    <property type="term" value="C:cytoplasm"/>
    <property type="evidence" value="ECO:0007669"/>
    <property type="project" value="UniProtKB-SubCell"/>
</dbReference>
<dbReference type="PANTHER" id="PTHR10695:SF46">
    <property type="entry name" value="BIFUNCTIONAL COENZYME A SYNTHASE-RELATED"/>
    <property type="match status" value="1"/>
</dbReference>
<dbReference type="PANTHER" id="PTHR10695">
    <property type="entry name" value="DEPHOSPHO-COA KINASE-RELATED"/>
    <property type="match status" value="1"/>
</dbReference>
<comment type="similarity">
    <text evidence="1 8">Belongs to the CoaE family.</text>
</comment>
<keyword evidence="5 8" id="KW-0418">Kinase</keyword>
<comment type="function">
    <text evidence="8">Catalyzes the phosphorylation of the 3'-hydroxyl group of dephosphocoenzyme A to form coenzyme A.</text>
</comment>
<reference evidence="10" key="1">
    <citation type="submission" date="2016-12" db="EMBL/GenBank/DDBJ databases">
        <title>Analysis of the Molecular Diversity Among Cronobacter Species Isolated from Filth Flies Using a Pan Genomic DNA Microarray.</title>
        <authorList>
            <person name="Pava-Ripoll M."/>
            <person name="Tall B."/>
            <person name="Farber J."/>
            <person name="Fanning S."/>
            <person name="Lehner A."/>
            <person name="Stephan R."/>
            <person name="Pagotto F."/>
            <person name="Iverson C."/>
            <person name="Ziobro G."/>
            <person name="Miller A."/>
            <person name="Pearson R."/>
            <person name="Yan Q."/>
            <person name="Kim M."/>
            <person name="Jeong S."/>
            <person name="Park J."/>
            <person name="Jun S."/>
            <person name="Choi H."/>
            <person name="Chung T."/>
            <person name="Yoo Y."/>
            <person name="Park E."/>
            <person name="Hwang S."/>
            <person name="Lee B."/>
            <person name="Sathyamoorthy V."/>
            <person name="Carter L."/>
            <person name="Mammel M."/>
            <person name="Jackson S."/>
            <person name="Kothary M."/>
            <person name="Patel I."/>
            <person name="Grim C."/>
            <person name="Gopinath G."/>
            <person name="Gangiredla J."/>
            <person name="Chase H."/>
        </authorList>
    </citation>
    <scope>NUCLEOTIDE SEQUENCE [LARGE SCALE GENOMIC DNA]</scope>
    <source>
        <strain evidence="10">MOD1-Sh41s</strain>
    </source>
</reference>
<protein>
    <recommendedName>
        <fullName evidence="8 9">Dephospho-CoA kinase</fullName>
        <ecNumber evidence="8 9">2.7.1.24</ecNumber>
    </recommendedName>
    <alternativeName>
        <fullName evidence="8">Dephosphocoenzyme A kinase</fullName>
    </alternativeName>
</protein>
<dbReference type="EC" id="2.7.1.24" evidence="8 9"/>
<dbReference type="AlphaFoldDB" id="A0A2T7B895"/>
<accession>A0A2T7B895</accession>
<evidence type="ECO:0000256" key="9">
    <source>
        <dbReference type="NCBIfam" id="TIGR00152"/>
    </source>
</evidence>
<sequence length="206" mass="22328">MVYTVALTGGIGSGKSTVADAFARLGVTVVDADVIARQVVEPGTPGLNAIIGHFGPTICLPDGTLNRRALREIIFSSPQEKAWLNGLLHPLIHQQTQAEMARAASAYVLWVVPLLLENQLHSKANRVLVVDVTPETQIQRTMQRDGVSREHAELILNAQVSREARLAVADDVIDNNGSPDTIALDVAHLHQRYLQLAAQAVPQENK</sequence>
<gene>
    <name evidence="8" type="primary">coaE</name>
    <name evidence="10" type="ORF">BS411_05180</name>
</gene>
<evidence type="ECO:0000313" key="10">
    <source>
        <dbReference type="EMBL" id="PUX24767.1"/>
    </source>
</evidence>
<comment type="caution">
    <text evidence="10">The sequence shown here is derived from an EMBL/GenBank/DDBJ whole genome shotgun (WGS) entry which is preliminary data.</text>
</comment>
<dbReference type="GO" id="GO:0004140">
    <property type="term" value="F:dephospho-CoA kinase activity"/>
    <property type="evidence" value="ECO:0007669"/>
    <property type="project" value="UniProtKB-UniRule"/>
</dbReference>
<proteinExistence type="inferred from homology"/>
<dbReference type="SUPFAM" id="SSF52540">
    <property type="entry name" value="P-loop containing nucleoside triphosphate hydrolases"/>
    <property type="match status" value="1"/>
</dbReference>
<dbReference type="FunFam" id="3.40.50.300:FF:000518">
    <property type="entry name" value="Dephospho-CoA kinase"/>
    <property type="match status" value="1"/>
</dbReference>
<evidence type="ECO:0000256" key="5">
    <source>
        <dbReference type="ARBA" id="ARBA00022777"/>
    </source>
</evidence>
<evidence type="ECO:0000256" key="7">
    <source>
        <dbReference type="ARBA" id="ARBA00022993"/>
    </source>
</evidence>
<dbReference type="InterPro" id="IPR027417">
    <property type="entry name" value="P-loop_NTPase"/>
</dbReference>
<dbReference type="NCBIfam" id="TIGR00152">
    <property type="entry name" value="dephospho-CoA kinase"/>
    <property type="match status" value="1"/>
</dbReference>
<evidence type="ECO:0000256" key="1">
    <source>
        <dbReference type="ARBA" id="ARBA00009018"/>
    </source>
</evidence>
<keyword evidence="6 8" id="KW-0067">ATP-binding</keyword>
<dbReference type="Gene3D" id="3.40.50.300">
    <property type="entry name" value="P-loop containing nucleotide triphosphate hydrolases"/>
    <property type="match status" value="1"/>
</dbReference>
<organism evidence="10">
    <name type="scientific">Cronobacter turicensis</name>
    <dbReference type="NCBI Taxonomy" id="413502"/>
    <lineage>
        <taxon>Bacteria</taxon>
        <taxon>Pseudomonadati</taxon>
        <taxon>Pseudomonadota</taxon>
        <taxon>Gammaproteobacteria</taxon>
        <taxon>Enterobacterales</taxon>
        <taxon>Enterobacteriaceae</taxon>
        <taxon>Cronobacter</taxon>
    </lineage>
</organism>
<comment type="pathway">
    <text evidence="8">Cofactor biosynthesis; coenzyme A biosynthesis; CoA from (R)-pantothenate: step 5/5.</text>
</comment>
<name>A0A2T7B895_9ENTR</name>